<dbReference type="SMART" id="SM01049">
    <property type="entry name" value="Cache_2"/>
    <property type="match status" value="1"/>
</dbReference>
<evidence type="ECO:0000256" key="2">
    <source>
        <dbReference type="ARBA" id="ARBA00022475"/>
    </source>
</evidence>
<evidence type="ECO:0000313" key="13">
    <source>
        <dbReference type="EMBL" id="ADJ63663.1"/>
    </source>
</evidence>
<dbReference type="GeneID" id="29393479"/>
<dbReference type="PANTHER" id="PTHR43531">
    <property type="entry name" value="PROTEIN ICFG"/>
    <property type="match status" value="1"/>
</dbReference>
<dbReference type="Gene3D" id="1.10.287.950">
    <property type="entry name" value="Methyl-accepting chemotaxis protein"/>
    <property type="match status" value="1"/>
</dbReference>
<evidence type="ECO:0000259" key="12">
    <source>
        <dbReference type="PROSITE" id="PS50885"/>
    </source>
</evidence>
<dbReference type="PROSITE" id="PS50885">
    <property type="entry name" value="HAMP"/>
    <property type="match status" value="1"/>
</dbReference>
<dbReference type="EMBL" id="CP002039">
    <property type="protein sequence ID" value="ADJ63663.1"/>
    <property type="molecule type" value="Genomic_DNA"/>
</dbReference>
<comment type="subcellular location">
    <subcellularLocation>
        <location evidence="1">Cell membrane</location>
        <topology evidence="1">Multi-pass membrane protein</topology>
    </subcellularLocation>
</comment>
<feature type="compositionally biased region" description="Low complexity" evidence="9">
    <location>
        <begin position="557"/>
        <end position="595"/>
    </location>
</feature>
<dbReference type="eggNOG" id="COG0840">
    <property type="taxonomic scope" value="Bacteria"/>
</dbReference>
<dbReference type="FunFam" id="1.10.287.950:FF:000001">
    <property type="entry name" value="Methyl-accepting chemotaxis sensory transducer"/>
    <property type="match status" value="1"/>
</dbReference>
<keyword evidence="14" id="KW-1185">Reference proteome</keyword>
<evidence type="ECO:0000256" key="4">
    <source>
        <dbReference type="ARBA" id="ARBA00022692"/>
    </source>
</evidence>
<evidence type="ECO:0000256" key="7">
    <source>
        <dbReference type="ARBA" id="ARBA00029447"/>
    </source>
</evidence>
<reference evidence="13 14" key="1">
    <citation type="submission" date="2010-04" db="EMBL/GenBank/DDBJ databases">
        <title>The genome of Herbaspirillum seropedicae SmR1, an endophytic, nitrogen-fixing, plant-growth promoting beta-Proteobacteria.</title>
        <authorList>
            <person name="Pedrosa F.O."/>
            <person name="Monteiro R.A."/>
            <person name="Wassem R."/>
            <person name="Cruz L.M."/>
            <person name="Ayub R.A."/>
            <person name="Colauto N.B."/>
            <person name="Fernandez M.A."/>
            <person name="Fungaro M.H.P."/>
            <person name="Grisard E.C."/>
            <person name="Hungria M."/>
            <person name="Madeira H.M.F."/>
            <person name="Nodari R.O."/>
            <person name="Osaku C.A."/>
            <person name="Petzl-Erler M.L."/>
            <person name="Terenzi H."/>
            <person name="Vieira L.G.E."/>
            <person name="Almeida M.I.M."/>
            <person name="Alves L.R."/>
            <person name="Arantes O.M.N."/>
            <person name="Balsanelli E."/>
            <person name="Barcellos F.G."/>
            <person name="Baura V.A."/>
            <person name="Binde D.R."/>
            <person name="Campo R.J."/>
            <person name="Chubatsu L.S."/>
            <person name="Chueire L.M.O."/>
            <person name="Ciferri R.R."/>
            <person name="Correa L.C."/>
            <person name="da Conceicao Silva J.L."/>
            <person name="Dabul A.N.G."/>
            <person name="Dambros B.P."/>
            <person name="Faoro H."/>
            <person name="Favetti A."/>
            <person name="Friedermann G."/>
            <person name="Furlaneto M.C."/>
            <person name="Gasques L.S."/>
            <person name="Gimenes C.C.T."/>
            <person name="Gioppo N.M.R."/>
            <person name="Glienke-Blanco C."/>
            <person name="Godoy L.P."/>
            <person name="Guerra M.P."/>
            <person name="Karp S."/>
            <person name="Kava-Cordeiro V."/>
            <person name="Margarido V.P."/>
            <person name="Mathioni S.M."/>
            <person name="Menck-Soares M.A."/>
            <person name="Murace N.K."/>
            <person name="Nicolas M.F."/>
            <person name="Oliveira C.E.C."/>
            <person name="Pagnan N.A.B."/>
            <person name="Pamphile J.A."/>
            <person name="Patussi E.V."/>
            <person name="Pereira L.F.P."/>
            <person name="Pereira-Ferrari L."/>
            <person name="Pinto F.G.S."/>
            <person name="Precoma C."/>
            <person name="Prioli A.J."/>
            <person name="Prioli S.M.A.P."/>
            <person name="Raittz R.T."/>
            <person name="Ramos H.J.O."/>
            <person name="Ribeiro E.M.S.F."/>
            <person name="Rigo L.U."/>
            <person name="Rocha C.L.M.S.C."/>
            <person name="Rocha S.N."/>
            <person name="Santos K."/>
            <person name="Satori D."/>
            <person name="Silva A.G."/>
            <person name="Simao R.C.G."/>
            <person name="Soares M.A.M."/>
            <person name="Souza E.M."/>
            <person name="Steffens M.B.R."/>
            <person name="Steindel M."/>
            <person name="Tadra-Sfeir M.Z."/>
            <person name="Takahashi E.K."/>
            <person name="Torres R.A."/>
            <person name="Valle J.S."/>
            <person name="Vernal J.I."/>
            <person name="Vilas-Boas L.A."/>
            <person name="Watanabe M.A.E."/>
            <person name="Weiss V.A."/>
            <person name="Yates M.A."/>
            <person name="Souza E.M."/>
        </authorList>
    </citation>
    <scope>NUCLEOTIDE SEQUENCE [LARGE SCALE GENOMIC DNA]</scope>
    <source>
        <strain evidence="13 14">SmR1</strain>
    </source>
</reference>
<evidence type="ECO:0000256" key="10">
    <source>
        <dbReference type="SAM" id="Phobius"/>
    </source>
</evidence>
<sequence>MKSLKAQLLSALVVMWAGLLLLAAWSAFSARENMIDERKDGLRRVVEAANGVVKSYVADVAAGRVSKEEAQKNALERIAAMRYDGDNYLFIFDSRPVVLMLPSNKAMVGKNVADRKDSEGKAYYVEMMKVGQEKQHGFVQYMGRLPGTDDSNRTPKMSYVVHNQDWDWFIVTGVFLSDVQAQFRADLFRLLGILLVVGVVVSVMMLAIIRRITGSLGGEPAYAVDIATRIANGDLTVQVQTRPGDTRSLLYAMATMRERLAGVIKGIRQGTDAIDIGAREIAAGNLDLSSRTEEQAGSLATTASNMDGLTATVKQNADNARQAGQLAHSASDIATRGGEVVGQVVQTMEGITGSSRKIADIIGVIDGIAFQTNILALNAAVEAARAGEQGRGFAVVASEVRSLAQRSAQAAKEIKALIEDSVQRVGSGSDQVARAGQTMGEVVAAVRSLTDIVGEISAASEEQRNGIEQVNLAIGEMDQVTQQNAALVEQAAAAAGSLEEQARRLKAAVSTFRVDGEENLSAPVASSLATATATATPTAVRKAPAAAAIPVASAKPLAGKPLTKPAGGAAPLPAPAKAAPAAAKPASAAKALPAGDDGDWETF</sequence>
<keyword evidence="8" id="KW-0807">Transducer</keyword>
<dbReference type="InterPro" id="IPR003660">
    <property type="entry name" value="HAMP_dom"/>
</dbReference>
<dbReference type="InterPro" id="IPR004089">
    <property type="entry name" value="MCPsignal_dom"/>
</dbReference>
<dbReference type="Pfam" id="PF17200">
    <property type="entry name" value="sCache_2"/>
    <property type="match status" value="1"/>
</dbReference>
<keyword evidence="6 10" id="KW-0472">Membrane</keyword>
<dbReference type="AlphaFoldDB" id="D8ITA4"/>
<dbReference type="CDD" id="cd11386">
    <property type="entry name" value="MCP_signal"/>
    <property type="match status" value="1"/>
</dbReference>
<protein>
    <submittedName>
        <fullName evidence="13">Methyl-accepting chemotaxis transmembrane protein</fullName>
    </submittedName>
</protein>
<dbReference type="Pfam" id="PF00015">
    <property type="entry name" value="MCPsignal"/>
    <property type="match status" value="1"/>
</dbReference>
<accession>D8ITA4</accession>
<dbReference type="OrthoDB" id="8555762at2"/>
<dbReference type="eggNOG" id="COG4564">
    <property type="taxonomic scope" value="Bacteria"/>
</dbReference>
<evidence type="ECO:0000256" key="1">
    <source>
        <dbReference type="ARBA" id="ARBA00004651"/>
    </source>
</evidence>
<dbReference type="PANTHER" id="PTHR43531:SF14">
    <property type="entry name" value="METHYL-ACCEPTING CHEMOTAXIS PROTEIN I-RELATED"/>
    <property type="match status" value="1"/>
</dbReference>
<comment type="similarity">
    <text evidence="7">Belongs to the methyl-accepting chemotaxis (MCP) protein family.</text>
</comment>
<gene>
    <name evidence="13" type="primary">tar</name>
    <name evidence="13" type="ordered locus">Hsero_2164</name>
</gene>
<proteinExistence type="inferred from homology"/>
<evidence type="ECO:0000256" key="8">
    <source>
        <dbReference type="PROSITE-ProRule" id="PRU00284"/>
    </source>
</evidence>
<evidence type="ECO:0000313" key="14">
    <source>
        <dbReference type="Proteomes" id="UP000000329"/>
    </source>
</evidence>
<evidence type="ECO:0000256" key="6">
    <source>
        <dbReference type="ARBA" id="ARBA00023136"/>
    </source>
</evidence>
<dbReference type="Gene3D" id="3.30.450.20">
    <property type="entry name" value="PAS domain"/>
    <property type="match status" value="1"/>
</dbReference>
<feature type="region of interest" description="Disordered" evidence="9">
    <location>
        <begin position="557"/>
        <end position="603"/>
    </location>
</feature>
<feature type="transmembrane region" description="Helical" evidence="10">
    <location>
        <begin position="187"/>
        <end position="209"/>
    </location>
</feature>
<evidence type="ECO:0000256" key="3">
    <source>
        <dbReference type="ARBA" id="ARBA00022481"/>
    </source>
</evidence>
<dbReference type="SUPFAM" id="SSF58104">
    <property type="entry name" value="Methyl-accepting chemotaxis protein (MCP) signaling domain"/>
    <property type="match status" value="1"/>
</dbReference>
<dbReference type="RefSeq" id="WP_013234143.1">
    <property type="nucleotide sequence ID" value="NC_014323.1"/>
</dbReference>
<dbReference type="PROSITE" id="PS50111">
    <property type="entry name" value="CHEMOTAXIS_TRANSDUC_2"/>
    <property type="match status" value="1"/>
</dbReference>
<dbReference type="GO" id="GO:0004888">
    <property type="term" value="F:transmembrane signaling receptor activity"/>
    <property type="evidence" value="ECO:0007669"/>
    <property type="project" value="TreeGrafter"/>
</dbReference>
<evidence type="ECO:0000259" key="11">
    <source>
        <dbReference type="PROSITE" id="PS50111"/>
    </source>
</evidence>
<keyword evidence="3" id="KW-0488">Methylation</keyword>
<dbReference type="GO" id="GO:0007165">
    <property type="term" value="P:signal transduction"/>
    <property type="evidence" value="ECO:0007669"/>
    <property type="project" value="UniProtKB-KW"/>
</dbReference>
<keyword evidence="4 10" id="KW-0812">Transmembrane</keyword>
<dbReference type="Proteomes" id="UP000000329">
    <property type="component" value="Chromosome"/>
</dbReference>
<evidence type="ECO:0000256" key="9">
    <source>
        <dbReference type="SAM" id="MobiDB-lite"/>
    </source>
</evidence>
<organism evidence="13 14">
    <name type="scientific">Herbaspirillum seropedicae (strain SmR1)</name>
    <dbReference type="NCBI Taxonomy" id="757424"/>
    <lineage>
        <taxon>Bacteria</taxon>
        <taxon>Pseudomonadati</taxon>
        <taxon>Pseudomonadota</taxon>
        <taxon>Betaproteobacteria</taxon>
        <taxon>Burkholderiales</taxon>
        <taxon>Oxalobacteraceae</taxon>
        <taxon>Herbaspirillum</taxon>
    </lineage>
</organism>
<dbReference type="KEGG" id="hse:Hsero_2164"/>
<dbReference type="GO" id="GO:0005886">
    <property type="term" value="C:plasma membrane"/>
    <property type="evidence" value="ECO:0007669"/>
    <property type="project" value="UniProtKB-SubCell"/>
</dbReference>
<dbReference type="InterPro" id="IPR033480">
    <property type="entry name" value="sCache_2"/>
</dbReference>
<dbReference type="HOGENOM" id="CLU_000445_107_16_4"/>
<feature type="domain" description="Methyl-accepting transducer" evidence="11">
    <location>
        <begin position="270"/>
        <end position="499"/>
    </location>
</feature>
<dbReference type="InterPro" id="IPR051310">
    <property type="entry name" value="MCP_chemotaxis"/>
</dbReference>
<dbReference type="GO" id="GO:0006935">
    <property type="term" value="P:chemotaxis"/>
    <property type="evidence" value="ECO:0007669"/>
    <property type="project" value="TreeGrafter"/>
</dbReference>
<feature type="domain" description="HAMP" evidence="12">
    <location>
        <begin position="224"/>
        <end position="265"/>
    </location>
</feature>
<dbReference type="SMART" id="SM00283">
    <property type="entry name" value="MA"/>
    <property type="match status" value="1"/>
</dbReference>
<dbReference type="STRING" id="757424.Hsero_2164"/>
<evidence type="ECO:0000256" key="5">
    <source>
        <dbReference type="ARBA" id="ARBA00022989"/>
    </source>
</evidence>
<keyword evidence="2" id="KW-1003">Cell membrane</keyword>
<keyword evidence="5 10" id="KW-1133">Transmembrane helix</keyword>
<name>D8ITA4_HERSS</name>